<dbReference type="SMART" id="SM00954">
    <property type="entry name" value="RelA_SpoT"/>
    <property type="match status" value="1"/>
</dbReference>
<dbReference type="InterPro" id="IPR052366">
    <property type="entry name" value="GTP_Pyrophosphokinase"/>
</dbReference>
<protein>
    <submittedName>
        <fullName evidence="2">RelA/SpoT domain-containing protein</fullName>
    </submittedName>
</protein>
<feature type="domain" description="RelA/SpoT" evidence="1">
    <location>
        <begin position="74"/>
        <end position="201"/>
    </location>
</feature>
<dbReference type="GO" id="GO:0015969">
    <property type="term" value="P:guanosine tetraphosphate metabolic process"/>
    <property type="evidence" value="ECO:0007669"/>
    <property type="project" value="InterPro"/>
</dbReference>
<dbReference type="InterPro" id="IPR007685">
    <property type="entry name" value="RelA_SpoT"/>
</dbReference>
<accession>A0A7D6A8L0</accession>
<dbReference type="InterPro" id="IPR043519">
    <property type="entry name" value="NT_sf"/>
</dbReference>
<dbReference type="Pfam" id="PF04607">
    <property type="entry name" value="RelA_SpoT"/>
    <property type="match status" value="1"/>
</dbReference>
<sequence length="359" mass="42027">MLNTQYRRGKVKLAYSKKQIQKAGDCIRKNEGDIEQAIEVVRNFRAAHLYPLTIIKNLVWLHTKKVAPTSIIARRLKRLPTIIDKLRRSTLDGNKANALNLKRMQDIGGCRVILLGKEQLIQLNESLDNSKTIHTTIRVKDYTVEKKSTGYRGIHRIYKCYDQKEDHPWKNFHIEVQLRTKLQHIWATTVEIVDLCENKTLKTNPFDADKDWIEYFTIMSDFLAEEDGFIHLNNETKNKMTRRIKSLNVKLNAYNKLASFRAVFSRSDVLKKSEGKSLAVLAIDNENRKVAYYFYDKGKKNEALKMYNKVEDEDQKNALFVEMDDIKNLKSAYPNYLLDTSAFLNKYQAYITNTYWQKP</sequence>
<reference evidence="2" key="1">
    <citation type="submission" date="2020-07" db="EMBL/GenBank/DDBJ databases">
        <title>Hypervirulent multi-drug resistant Proteus mirabilis strain with mosaic plasmid.</title>
        <authorList>
            <person name="Shelenkov A."/>
            <person name="Mikhaylova Y.V."/>
            <person name="Yanushevich Y.G."/>
            <person name="Petrova L."/>
            <person name="Fomina V."/>
            <person name="Zamyatin M."/>
            <person name="Shagin D."/>
        </authorList>
    </citation>
    <scope>NUCLEOTIDE SEQUENCE</scope>
    <source>
        <strain evidence="2">CriePir89</strain>
    </source>
</reference>
<proteinExistence type="predicted"/>
<evidence type="ECO:0000313" key="2">
    <source>
        <dbReference type="EMBL" id="QLJ20736.1"/>
    </source>
</evidence>
<dbReference type="CDD" id="cd05399">
    <property type="entry name" value="NT_Rel-Spo_like"/>
    <property type="match status" value="1"/>
</dbReference>
<dbReference type="PANTHER" id="PTHR47837:SF1">
    <property type="entry name" value="GTP PYROPHOSPHOKINASE YJBM"/>
    <property type="match status" value="1"/>
</dbReference>
<dbReference type="Gene3D" id="3.30.460.10">
    <property type="entry name" value="Beta Polymerase, domain 2"/>
    <property type="match status" value="1"/>
</dbReference>
<dbReference type="RefSeq" id="WP_036908077.1">
    <property type="nucleotide sequence ID" value="NZ_CAXOIG010000007.1"/>
</dbReference>
<organism evidence="2">
    <name type="scientific">Proteus mirabilis</name>
    <dbReference type="NCBI Taxonomy" id="584"/>
    <lineage>
        <taxon>Bacteria</taxon>
        <taxon>Pseudomonadati</taxon>
        <taxon>Pseudomonadota</taxon>
        <taxon>Gammaproteobacteria</taxon>
        <taxon>Enterobacterales</taxon>
        <taxon>Morganellaceae</taxon>
        <taxon>Proteus</taxon>
    </lineage>
</organism>
<dbReference type="SUPFAM" id="SSF81301">
    <property type="entry name" value="Nucleotidyltransferase"/>
    <property type="match status" value="1"/>
</dbReference>
<dbReference type="EMBL" id="CP059056">
    <property type="protein sequence ID" value="QLJ20736.1"/>
    <property type="molecule type" value="Genomic_DNA"/>
</dbReference>
<gene>
    <name evidence="2" type="ORF">HZ283_07920</name>
</gene>
<evidence type="ECO:0000259" key="1">
    <source>
        <dbReference type="SMART" id="SM00954"/>
    </source>
</evidence>
<dbReference type="PANTHER" id="PTHR47837">
    <property type="entry name" value="GTP PYROPHOSPHOKINASE YJBM"/>
    <property type="match status" value="1"/>
</dbReference>
<name>A0A7D6A8L0_PROMI</name>
<dbReference type="AlphaFoldDB" id="A0A7D6A8L0"/>